<reference evidence="2 3" key="1">
    <citation type="submission" date="2016-12" db="EMBL/GenBank/DDBJ databases">
        <title>Genome sequencing of Methylocaldum marinum.</title>
        <authorList>
            <person name="Takeuchi M."/>
            <person name="Kamagata Y."/>
            <person name="Hiraoka S."/>
            <person name="Oshima K."/>
            <person name="Hattori M."/>
            <person name="Iwasaki W."/>
        </authorList>
    </citation>
    <scope>NUCLEOTIDE SEQUENCE [LARGE SCALE GENOMIC DNA]</scope>
    <source>
        <strain evidence="2 3">S8</strain>
    </source>
</reference>
<name>A0A250KT65_9GAMM</name>
<keyword evidence="1" id="KW-0812">Transmembrane</keyword>
<keyword evidence="1" id="KW-0472">Membrane</keyword>
<evidence type="ECO:0000313" key="3">
    <source>
        <dbReference type="Proteomes" id="UP000266313"/>
    </source>
</evidence>
<keyword evidence="1" id="KW-1133">Transmembrane helix</keyword>
<dbReference type="Proteomes" id="UP000266313">
    <property type="component" value="Chromosome"/>
</dbReference>
<protein>
    <submittedName>
        <fullName evidence="2">Oligosaccharyl transferase subunit</fullName>
    </submittedName>
</protein>
<dbReference type="RefSeq" id="WP_119630167.1">
    <property type="nucleotide sequence ID" value="NZ_AP017928.1"/>
</dbReference>
<keyword evidence="2" id="KW-0808">Transferase</keyword>
<evidence type="ECO:0000256" key="1">
    <source>
        <dbReference type="SAM" id="Phobius"/>
    </source>
</evidence>
<sequence>MRRAVCGAQAGALATAVCYLIVALIGSLPKQPSILLGVMVFATIGAFAGAVAFAVMPARLRRLRRY</sequence>
<accession>A0A250KT65</accession>
<dbReference type="GO" id="GO:0016740">
    <property type="term" value="F:transferase activity"/>
    <property type="evidence" value="ECO:0007669"/>
    <property type="project" value="UniProtKB-KW"/>
</dbReference>
<proteinExistence type="predicted"/>
<dbReference type="EMBL" id="AP017928">
    <property type="protein sequence ID" value="BBA34848.1"/>
    <property type="molecule type" value="Genomic_DNA"/>
</dbReference>
<dbReference type="AlphaFoldDB" id="A0A250KT65"/>
<gene>
    <name evidence="2" type="ORF">sS8_2903</name>
</gene>
<evidence type="ECO:0000313" key="2">
    <source>
        <dbReference type="EMBL" id="BBA34848.1"/>
    </source>
</evidence>
<feature type="transmembrane region" description="Helical" evidence="1">
    <location>
        <begin position="34"/>
        <end position="56"/>
    </location>
</feature>
<feature type="transmembrane region" description="Helical" evidence="1">
    <location>
        <begin position="7"/>
        <end position="28"/>
    </location>
</feature>
<dbReference type="KEGG" id="mmai:sS8_2903"/>
<keyword evidence="3" id="KW-1185">Reference proteome</keyword>
<organism evidence="2 3">
    <name type="scientific">Methylocaldum marinum</name>
    <dbReference type="NCBI Taxonomy" id="1432792"/>
    <lineage>
        <taxon>Bacteria</taxon>
        <taxon>Pseudomonadati</taxon>
        <taxon>Pseudomonadota</taxon>
        <taxon>Gammaproteobacteria</taxon>
        <taxon>Methylococcales</taxon>
        <taxon>Methylococcaceae</taxon>
        <taxon>Methylocaldum</taxon>
    </lineage>
</organism>